<reference evidence="2 3" key="1">
    <citation type="journal article" date="2014" name="Genome Biol. Evol.">
        <title>The genome of the myxosporean Thelohanellus kitauei shows adaptations to nutrient acquisition within its fish host.</title>
        <authorList>
            <person name="Yang Y."/>
            <person name="Xiong J."/>
            <person name="Zhou Z."/>
            <person name="Huo F."/>
            <person name="Miao W."/>
            <person name="Ran C."/>
            <person name="Liu Y."/>
            <person name="Zhang J."/>
            <person name="Feng J."/>
            <person name="Wang M."/>
            <person name="Wang M."/>
            <person name="Wang L."/>
            <person name="Yao B."/>
        </authorList>
    </citation>
    <scope>NUCLEOTIDE SEQUENCE [LARGE SCALE GENOMIC DNA]</scope>
    <source>
        <strain evidence="2">Wuqing</strain>
    </source>
</reference>
<protein>
    <submittedName>
        <fullName evidence="2">Uncharacterized protein</fullName>
    </submittedName>
</protein>
<evidence type="ECO:0000256" key="1">
    <source>
        <dbReference type="SAM" id="Phobius"/>
    </source>
</evidence>
<feature type="transmembrane region" description="Helical" evidence="1">
    <location>
        <begin position="69"/>
        <end position="88"/>
    </location>
</feature>
<keyword evidence="1" id="KW-1133">Transmembrane helix</keyword>
<gene>
    <name evidence="2" type="ORF">RF11_04817</name>
</gene>
<evidence type="ECO:0000313" key="3">
    <source>
        <dbReference type="Proteomes" id="UP000031668"/>
    </source>
</evidence>
<organism evidence="2 3">
    <name type="scientific">Thelohanellus kitauei</name>
    <name type="common">Myxosporean</name>
    <dbReference type="NCBI Taxonomy" id="669202"/>
    <lineage>
        <taxon>Eukaryota</taxon>
        <taxon>Metazoa</taxon>
        <taxon>Cnidaria</taxon>
        <taxon>Myxozoa</taxon>
        <taxon>Myxosporea</taxon>
        <taxon>Bivalvulida</taxon>
        <taxon>Platysporina</taxon>
        <taxon>Myxobolidae</taxon>
        <taxon>Thelohanellus</taxon>
    </lineage>
</organism>
<keyword evidence="3" id="KW-1185">Reference proteome</keyword>
<dbReference type="Proteomes" id="UP000031668">
    <property type="component" value="Unassembled WGS sequence"/>
</dbReference>
<feature type="transmembrane region" description="Helical" evidence="1">
    <location>
        <begin position="29"/>
        <end position="49"/>
    </location>
</feature>
<evidence type="ECO:0000313" key="2">
    <source>
        <dbReference type="EMBL" id="KII73267.1"/>
    </source>
</evidence>
<proteinExistence type="predicted"/>
<accession>A0A0C2NGY9</accession>
<name>A0A0C2NGY9_THEKT</name>
<dbReference type="AlphaFoldDB" id="A0A0C2NGY9"/>
<sequence length="106" mass="12559">MSNDEYAQYEDPSIGTRNVPSRNVVKKPYCALFATFVAFFMNVKIWMTFETTPLQIKRLFDMNEDGIHCFYITIFLVSANFPFPLMTLTKKWEFTQRWLSAVFLTF</sequence>
<keyword evidence="1" id="KW-0812">Transmembrane</keyword>
<comment type="caution">
    <text evidence="2">The sequence shown here is derived from an EMBL/GenBank/DDBJ whole genome shotgun (WGS) entry which is preliminary data.</text>
</comment>
<keyword evidence="1" id="KW-0472">Membrane</keyword>
<dbReference type="OrthoDB" id="422206at2759"/>
<dbReference type="EMBL" id="JWZT01000915">
    <property type="protein sequence ID" value="KII73267.1"/>
    <property type="molecule type" value="Genomic_DNA"/>
</dbReference>